<feature type="region of interest" description="Disordered" evidence="1">
    <location>
        <begin position="1"/>
        <end position="26"/>
    </location>
</feature>
<evidence type="ECO:0000256" key="1">
    <source>
        <dbReference type="SAM" id="MobiDB-lite"/>
    </source>
</evidence>
<reference evidence="2" key="1">
    <citation type="submission" date="2021-02" db="EMBL/GenBank/DDBJ databases">
        <authorList>
            <person name="Nowell W R."/>
        </authorList>
    </citation>
    <scope>NUCLEOTIDE SEQUENCE</scope>
</reference>
<organism evidence="2 5">
    <name type="scientific">Adineta ricciae</name>
    <name type="common">Rotifer</name>
    <dbReference type="NCBI Taxonomy" id="249248"/>
    <lineage>
        <taxon>Eukaryota</taxon>
        <taxon>Metazoa</taxon>
        <taxon>Spiralia</taxon>
        <taxon>Gnathifera</taxon>
        <taxon>Rotifera</taxon>
        <taxon>Eurotatoria</taxon>
        <taxon>Bdelloidea</taxon>
        <taxon>Adinetida</taxon>
        <taxon>Adinetidae</taxon>
        <taxon>Adineta</taxon>
    </lineage>
</organism>
<protein>
    <submittedName>
        <fullName evidence="2">Uncharacterized protein</fullName>
    </submittedName>
</protein>
<evidence type="ECO:0000313" key="5">
    <source>
        <dbReference type="Proteomes" id="UP000663852"/>
    </source>
</evidence>
<evidence type="ECO:0000313" key="3">
    <source>
        <dbReference type="EMBL" id="CAF1541011.1"/>
    </source>
</evidence>
<feature type="region of interest" description="Disordered" evidence="1">
    <location>
        <begin position="328"/>
        <end position="400"/>
    </location>
</feature>
<feature type="compositionally biased region" description="Polar residues" evidence="1">
    <location>
        <begin position="341"/>
        <end position="355"/>
    </location>
</feature>
<dbReference type="EMBL" id="CAJNOJ010000166">
    <property type="protein sequence ID" value="CAF1230995.1"/>
    <property type="molecule type" value="Genomic_DNA"/>
</dbReference>
<name>A0A814YL52_ADIRI</name>
<gene>
    <name evidence="2" type="ORF">EDS130_LOCUS26930</name>
    <name evidence="3" type="ORF">XAT740_LOCUS42180</name>
</gene>
<evidence type="ECO:0000313" key="4">
    <source>
        <dbReference type="Proteomes" id="UP000663828"/>
    </source>
</evidence>
<comment type="caution">
    <text evidence="2">The sequence shown here is derived from an EMBL/GenBank/DDBJ whole genome shotgun (WGS) entry which is preliminary data.</text>
</comment>
<proteinExistence type="predicted"/>
<dbReference type="AlphaFoldDB" id="A0A814YL52"/>
<keyword evidence="4" id="KW-1185">Reference proteome</keyword>
<accession>A0A814YL52</accession>
<dbReference type="Proteomes" id="UP000663852">
    <property type="component" value="Unassembled WGS sequence"/>
</dbReference>
<sequence>MVTANLNYERRPSSDVDGEDDENSSRHIQKRLDHLYLDNSQYTRAQYQHSQRTMSSPTQAHEYHMTSNTVPVYRHGRKFYVPIEEFERLRMEQRRQRRTLMQKSQNLPVSKAHQTTVRTPLLSSYNSVHRSTSHPHDYRYGILRVPHLPLNPIMNQTRYESTRQPRLTSRYYDDRDDASSYTSALPIKLPTTTIRSNSSDKVLDLQRTLPLPNCSYSDYIPDDYDLKRSFSAEIVHPPESQRQQPPQPAVLTRRIIPTPTVDYSVATVSSYSPTSTEQIYNPSSAAKLTNYYSRLKSTSSNSTLEPVTSALSGTGLIYERNPPEAEQVYSSASIRRPRSALPSTLTRSSSTNSHNDYYYREATSGSFSDDNSSSPSMLIQRRNTGTNRYRRSQADVETDDDYRQRAEINIRPTARSHSSDGLTEKKRVRFADMEGYTLETVPDIEQDRSPTSGRSLNRRPYAPTPNHFRGQVQPFHNPFYQTTARASSNGSKLATDV</sequence>
<feature type="compositionally biased region" description="Low complexity" evidence="1">
    <location>
        <begin position="364"/>
        <end position="376"/>
    </location>
</feature>
<dbReference type="OrthoDB" id="10038903at2759"/>
<evidence type="ECO:0000313" key="2">
    <source>
        <dbReference type="EMBL" id="CAF1230995.1"/>
    </source>
</evidence>
<dbReference type="Proteomes" id="UP000663828">
    <property type="component" value="Unassembled WGS sequence"/>
</dbReference>
<dbReference type="EMBL" id="CAJNOR010005026">
    <property type="protein sequence ID" value="CAF1541011.1"/>
    <property type="molecule type" value="Genomic_DNA"/>
</dbReference>
<feature type="region of interest" description="Disordered" evidence="1">
    <location>
        <begin position="444"/>
        <end position="474"/>
    </location>
</feature>